<dbReference type="Proteomes" id="UP000547628">
    <property type="component" value="Unassembled WGS sequence"/>
</dbReference>
<dbReference type="PANTHER" id="PTHR28037:SF1">
    <property type="entry name" value="ALCOHOL O-ACETYLTRANSFERASE 1-RELATED"/>
    <property type="match status" value="1"/>
</dbReference>
<feature type="domain" description="Condensation" evidence="1">
    <location>
        <begin position="85"/>
        <end position="284"/>
    </location>
</feature>
<dbReference type="GO" id="GO:0003824">
    <property type="term" value="F:catalytic activity"/>
    <property type="evidence" value="ECO:0007669"/>
    <property type="project" value="InterPro"/>
</dbReference>
<sequence>MKYPGEPLNILHTIGLKELYPLIRISFSVDDQFDVERFKKAIIQCNEVVPELFSKYVLEDNSFIPVTDDLEGVLFMGLDPDIDSERWDLFADPQLRIYLNEAKDGYKITIYLSHILTDGAGGKQFLYLLASAYNTEKIDEVNHQDIDWLRQLLKEHPVKTNRQVDHPAKPLTMPALADGQGKKRRTLTVRLSKDETKQLCQAAHHKHVTLNDLFMAAFGQAVQRYADTDEIALACPTDMRQFIPGAEQLRIANHTSRYNIAIKSDLRQPFETVVKAVHQTMANNKQKFQCFQSIKELIDKYDQYPLAELQQIVEDNYHVRNISYTNFGIIDPQRFTFADCAITDFSMLGTYRKYPMFQVAISTYCGQINLSFAMIGSDAEERMARAVVLTMRDLLREYFLRFN</sequence>
<reference evidence="2 3" key="1">
    <citation type="submission" date="2020-07" db="EMBL/GenBank/DDBJ databases">
        <title>Description of Limosilactobacillus balticus sp. nov., Limosilactobacillus agrestis sp. nov., Limosilactobacillus albertensis sp. nov., Limosilactobacillus rudii sp. nov., Limosilactobacillus fastidiosus sp. nov., five novel Limosilactobacillus species isolated from the vertebrate gastrointestinal tract, and proposal of 6 subspecies of Limosilactobacillus reuteri adapted to the gastrointestinal tract of specific vertebrate hosts.</title>
        <authorList>
            <person name="Li F."/>
            <person name="Cheng C."/>
            <person name="Zheng J."/>
            <person name="Quevedo R.M."/>
            <person name="Li J."/>
            <person name="Roos S."/>
            <person name="Gaenzle M.G."/>
            <person name="Walter J."/>
        </authorList>
    </citation>
    <scope>NUCLEOTIDE SEQUENCE [LARGE SCALE GENOMIC DNA]</scope>
    <source>
        <strain evidence="2 3">Lr3000</strain>
    </source>
</reference>
<dbReference type="SUPFAM" id="SSF52777">
    <property type="entry name" value="CoA-dependent acyltransferases"/>
    <property type="match status" value="2"/>
</dbReference>
<evidence type="ECO:0000313" key="3">
    <source>
        <dbReference type="Proteomes" id="UP000547628"/>
    </source>
</evidence>
<evidence type="ECO:0000259" key="1">
    <source>
        <dbReference type="Pfam" id="PF00668"/>
    </source>
</evidence>
<dbReference type="PANTHER" id="PTHR28037">
    <property type="entry name" value="ALCOHOL O-ACETYLTRANSFERASE 1-RELATED"/>
    <property type="match status" value="1"/>
</dbReference>
<gene>
    <name evidence="2" type="ORF">H5S41_04960</name>
</gene>
<protein>
    <recommendedName>
        <fullName evidence="1">Condensation domain-containing protein</fullName>
    </recommendedName>
</protein>
<comment type="caution">
    <text evidence="2">The sequence shown here is derived from an EMBL/GenBank/DDBJ whole genome shotgun (WGS) entry which is preliminary data.</text>
</comment>
<organism evidence="2 3">
    <name type="scientific">Limosilactobacillus albertensis</name>
    <dbReference type="NCBI Taxonomy" id="2759752"/>
    <lineage>
        <taxon>Bacteria</taxon>
        <taxon>Bacillati</taxon>
        <taxon>Bacillota</taxon>
        <taxon>Bacilli</taxon>
        <taxon>Lactobacillales</taxon>
        <taxon>Lactobacillaceae</taxon>
        <taxon>Limosilactobacillus</taxon>
    </lineage>
</organism>
<dbReference type="InterPro" id="IPR052058">
    <property type="entry name" value="Alcohol_O-acetyltransferase"/>
</dbReference>
<dbReference type="AlphaFoldDB" id="A0A839HBH3"/>
<dbReference type="EMBL" id="JACIVD010000061">
    <property type="protein sequence ID" value="MBB1123312.1"/>
    <property type="molecule type" value="Genomic_DNA"/>
</dbReference>
<dbReference type="InterPro" id="IPR001242">
    <property type="entry name" value="Condensation_dom"/>
</dbReference>
<proteinExistence type="predicted"/>
<dbReference type="Gene3D" id="3.30.559.30">
    <property type="entry name" value="Nonribosomal peptide synthetase, condensation domain"/>
    <property type="match status" value="1"/>
</dbReference>
<dbReference type="RefSeq" id="WP_182602556.1">
    <property type="nucleotide sequence ID" value="NZ_JACIVD010000061.1"/>
</dbReference>
<evidence type="ECO:0000313" key="2">
    <source>
        <dbReference type="EMBL" id="MBB1123312.1"/>
    </source>
</evidence>
<name>A0A839HBH3_9LACO</name>
<dbReference type="Pfam" id="PF00668">
    <property type="entry name" value="Condensation"/>
    <property type="match status" value="1"/>
</dbReference>
<accession>A0A839HBH3</accession>